<comment type="caution">
    <text evidence="1">The sequence shown here is derived from an EMBL/GenBank/DDBJ whole genome shotgun (WGS) entry which is preliminary data.</text>
</comment>
<proteinExistence type="predicted"/>
<name>A0ABW4FFF5_9PSEU</name>
<evidence type="ECO:0000313" key="2">
    <source>
        <dbReference type="Proteomes" id="UP001597145"/>
    </source>
</evidence>
<protein>
    <submittedName>
        <fullName evidence="1">FAD:protein FMN transferase</fullName>
    </submittedName>
</protein>
<dbReference type="InterPro" id="IPR024932">
    <property type="entry name" value="ApbE"/>
</dbReference>
<evidence type="ECO:0000313" key="1">
    <source>
        <dbReference type="EMBL" id="MFD1529344.1"/>
    </source>
</evidence>
<dbReference type="EMBL" id="JBHUCP010000004">
    <property type="protein sequence ID" value="MFD1529344.1"/>
    <property type="molecule type" value="Genomic_DNA"/>
</dbReference>
<gene>
    <name evidence="1" type="ORF">ACFSCY_07800</name>
</gene>
<dbReference type="Proteomes" id="UP001597145">
    <property type="component" value="Unassembled WGS sequence"/>
</dbReference>
<accession>A0ABW4FFF5</accession>
<dbReference type="Pfam" id="PF02424">
    <property type="entry name" value="ApbE"/>
    <property type="match status" value="1"/>
</dbReference>
<dbReference type="SUPFAM" id="SSF143631">
    <property type="entry name" value="ApbE-like"/>
    <property type="match status" value="1"/>
</dbReference>
<dbReference type="InterPro" id="IPR003374">
    <property type="entry name" value="ApbE-like_sf"/>
</dbReference>
<dbReference type="GO" id="GO:0016740">
    <property type="term" value="F:transferase activity"/>
    <property type="evidence" value="ECO:0007669"/>
    <property type="project" value="UniProtKB-KW"/>
</dbReference>
<sequence length="281" mass="29325">MTISLHTGTHTATVSSEWTVWDTRCRLVVTDPWAMHKARHLLEEQLTIIDRVAHPKAAGAGRRRRGGPVGGDRFAELLGRTSRPRAYPYGLVPAPEGVDVHQPAPEPWQLVLDAAARGREALLLERGASLRAWTAQLCAELVAEVMSCGVLVAFGSDVATSGLAPVGGWRIEIQDAPDASSTVVAVDGGGISRLSTVRVGQQRGRSPLRPVVVPATGRTVPPAWRSVSVAAADAPAASAACAGAMLRGPAAPGWLAELGLPALLVDTAGAAHCVGRWPVPA</sequence>
<organism evidence="1 2">
    <name type="scientific">Pseudonocardia aurantiaca</name>
    <dbReference type="NCBI Taxonomy" id="75290"/>
    <lineage>
        <taxon>Bacteria</taxon>
        <taxon>Bacillati</taxon>
        <taxon>Actinomycetota</taxon>
        <taxon>Actinomycetes</taxon>
        <taxon>Pseudonocardiales</taxon>
        <taxon>Pseudonocardiaceae</taxon>
        <taxon>Pseudonocardia</taxon>
    </lineage>
</organism>
<keyword evidence="2" id="KW-1185">Reference proteome</keyword>
<reference evidence="2" key="1">
    <citation type="journal article" date="2019" name="Int. J. Syst. Evol. Microbiol.">
        <title>The Global Catalogue of Microorganisms (GCM) 10K type strain sequencing project: providing services to taxonomists for standard genome sequencing and annotation.</title>
        <authorList>
            <consortium name="The Broad Institute Genomics Platform"/>
            <consortium name="The Broad Institute Genome Sequencing Center for Infectious Disease"/>
            <person name="Wu L."/>
            <person name="Ma J."/>
        </authorList>
    </citation>
    <scope>NUCLEOTIDE SEQUENCE [LARGE SCALE GENOMIC DNA]</scope>
    <source>
        <strain evidence="2">JCM 12165</strain>
    </source>
</reference>
<dbReference type="Gene3D" id="3.10.520.10">
    <property type="entry name" value="ApbE-like domains"/>
    <property type="match status" value="1"/>
</dbReference>
<keyword evidence="1" id="KW-0808">Transferase</keyword>
<dbReference type="RefSeq" id="WP_343975663.1">
    <property type="nucleotide sequence ID" value="NZ_BAAAJG010000008.1"/>
</dbReference>